<protein>
    <submittedName>
        <fullName evidence="2">Uncharacterized protein</fullName>
    </submittedName>
</protein>
<keyword evidence="3" id="KW-1185">Reference proteome</keyword>
<reference evidence="2 3" key="1">
    <citation type="submission" date="2019-06" db="EMBL/GenBank/DDBJ databases">
        <title>Sequencing the genomes of 1000 actinobacteria strains.</title>
        <authorList>
            <person name="Klenk H.-P."/>
        </authorList>
    </citation>
    <scope>NUCLEOTIDE SEQUENCE [LARGE SCALE GENOMIC DNA]</scope>
    <source>
        <strain evidence="2 3">DSM 4813</strain>
    </source>
</reference>
<accession>A0A542ZXD5</accession>
<feature type="compositionally biased region" description="Acidic residues" evidence="1">
    <location>
        <begin position="19"/>
        <end position="41"/>
    </location>
</feature>
<organism evidence="2 3">
    <name type="scientific">Rarobacter faecitabidus</name>
    <dbReference type="NCBI Taxonomy" id="13243"/>
    <lineage>
        <taxon>Bacteria</taxon>
        <taxon>Bacillati</taxon>
        <taxon>Actinomycetota</taxon>
        <taxon>Actinomycetes</taxon>
        <taxon>Micrococcales</taxon>
        <taxon>Rarobacteraceae</taxon>
        <taxon>Rarobacter</taxon>
    </lineage>
</organism>
<comment type="caution">
    <text evidence="2">The sequence shown here is derived from an EMBL/GenBank/DDBJ whole genome shotgun (WGS) entry which is preliminary data.</text>
</comment>
<dbReference type="OrthoDB" id="9876159at2"/>
<evidence type="ECO:0000313" key="3">
    <source>
        <dbReference type="Proteomes" id="UP000315389"/>
    </source>
</evidence>
<feature type="region of interest" description="Disordered" evidence="1">
    <location>
        <begin position="1"/>
        <end position="41"/>
    </location>
</feature>
<proteinExistence type="predicted"/>
<dbReference type="Proteomes" id="UP000315389">
    <property type="component" value="Unassembled WGS sequence"/>
</dbReference>
<sequence length="94" mass="10293">MTDGPNYYDPKELFGNDYGNEEGDDYEEGQIEISPSEDGEGFDISGSVEDVLEFFTAGLTSFVEQIAVDGELTESQVSTVIKSVAQIREALELD</sequence>
<gene>
    <name evidence="2" type="ORF">FB461_1550</name>
</gene>
<evidence type="ECO:0000313" key="2">
    <source>
        <dbReference type="EMBL" id="TQL65017.1"/>
    </source>
</evidence>
<dbReference type="EMBL" id="VFOS01000001">
    <property type="protein sequence ID" value="TQL65017.1"/>
    <property type="molecule type" value="Genomic_DNA"/>
</dbReference>
<name>A0A542ZXD5_RARFA</name>
<dbReference type="RefSeq" id="WP_142120406.1">
    <property type="nucleotide sequence ID" value="NZ_BAAASV010000002.1"/>
</dbReference>
<dbReference type="AlphaFoldDB" id="A0A542ZXD5"/>
<evidence type="ECO:0000256" key="1">
    <source>
        <dbReference type="SAM" id="MobiDB-lite"/>
    </source>
</evidence>